<evidence type="ECO:0000313" key="1">
    <source>
        <dbReference type="EMBL" id="CEK97452.1"/>
    </source>
</evidence>
<accession>A0A0B7BX29</accession>
<sequence length="148" mass="16600">PGYRPSGENPVVEYNIVLDASKKRSALSSTSLTSPQYPPSCQRIQSTISQAEKQMASRPYSLHCHDTSTLNEFDCVPGLNFSSISPFCNLNLQSTKKTHMSSLISYPTRLQEDKVKSFLQMVTLLLPPANRRKLHLLLKMMAKMTLNP</sequence>
<name>A0A0B7BX29_9EUPU</name>
<dbReference type="AlphaFoldDB" id="A0A0B7BX29"/>
<feature type="non-terminal residue" evidence="1">
    <location>
        <position position="148"/>
    </location>
</feature>
<gene>
    <name evidence="1" type="primary">ORF215839</name>
</gene>
<dbReference type="EMBL" id="HACG01050587">
    <property type="protein sequence ID" value="CEK97452.1"/>
    <property type="molecule type" value="Transcribed_RNA"/>
</dbReference>
<proteinExistence type="predicted"/>
<organism evidence="1">
    <name type="scientific">Arion vulgaris</name>
    <dbReference type="NCBI Taxonomy" id="1028688"/>
    <lineage>
        <taxon>Eukaryota</taxon>
        <taxon>Metazoa</taxon>
        <taxon>Spiralia</taxon>
        <taxon>Lophotrochozoa</taxon>
        <taxon>Mollusca</taxon>
        <taxon>Gastropoda</taxon>
        <taxon>Heterobranchia</taxon>
        <taxon>Euthyneura</taxon>
        <taxon>Panpulmonata</taxon>
        <taxon>Eupulmonata</taxon>
        <taxon>Stylommatophora</taxon>
        <taxon>Helicina</taxon>
        <taxon>Arionoidea</taxon>
        <taxon>Arionidae</taxon>
        <taxon>Arion</taxon>
    </lineage>
</organism>
<feature type="non-terminal residue" evidence="1">
    <location>
        <position position="1"/>
    </location>
</feature>
<protein>
    <submittedName>
        <fullName evidence="1">Uncharacterized protein</fullName>
    </submittedName>
</protein>
<reference evidence="1" key="1">
    <citation type="submission" date="2014-12" db="EMBL/GenBank/DDBJ databases">
        <title>Insight into the proteome of Arion vulgaris.</title>
        <authorList>
            <person name="Aradska J."/>
            <person name="Bulat T."/>
            <person name="Smidak R."/>
            <person name="Sarate P."/>
            <person name="Gangsoo J."/>
            <person name="Sialana F."/>
            <person name="Bilban M."/>
            <person name="Lubec G."/>
        </authorList>
    </citation>
    <scope>NUCLEOTIDE SEQUENCE</scope>
    <source>
        <tissue evidence="1">Skin</tissue>
    </source>
</reference>